<dbReference type="GO" id="GO:0031179">
    <property type="term" value="P:peptide modification"/>
    <property type="evidence" value="ECO:0007669"/>
    <property type="project" value="InterPro"/>
</dbReference>
<sequence length="858" mass="91367">MADALAEFAVADPEYYAPLDSAAPEGVVLAPGRPAAGWLGNPGGVWTMWHRPGMPALPEDGWKVHVSARLPRLGAVLDTVAEICFAQDVAFKHLSTDRIYWWTHRKHASRPQSGKFIAAYPVDAGAARRLMEALREALDGEQGPLILSDRRYRGSATVHYRYGAFRGDDLLEADGTRTPLTRDGSGAAVPDRRGVSFRLPEGITDPFSDGAPGPAARTEGPVVVRGFAITTAIVHSSGGSTYEGEEVATGRRVFLKEARPHHGLGSGDTDSVARLHREWRTLTALHALAPGLAPEPIARFRAGGHEFMVTEFIEGKPLNHLPPTSHPLLKAGTGPAEYAAYYARCERVVTALEDALDRLHGLGWTFMDVSPTNVIVTPGDGIRLIDFETAHGPGDAPVHMGTPGFYPPQEVVDRDGPSAYDDYGLSSLVQSLLGSVLHTVGHTPDALTHFHRDLTERAPVPDALWKRSTRYHPPSEAPVLPSPEEVAADPLRHLADLRQAVAAGVLAAADAAHPLRTFPTVPLGHSTNTLCVAHGAAGVLHALNRCGVPAPEGALERLRRDALASAGELAPGLHVGLAGIAWVLAEHGLPEEARSLLDTADRHPLAQRSATLFGGAAGLAMGHLALYRRTGDPHHADRAHALLTAQPAGDELVPRLGRDDATGLLHGRAGLALAYQQFAEVTGDRSLLGRGVALLHAELDRATDPDAAGLLFPVSTEDRRAMPYLYCGSAGLVHVATRYLRTVADERLSAVMPRLLAPLHGTYTVLPALFAGTAGYAFTLAEHGLLTGDGTSRTAAVRAARALYKHAVPHEGTVRFLGMGLLRFSTELWSGAAGVLLALDQVLAPRADLLFTLDAPVE</sequence>
<dbReference type="RefSeq" id="WP_035859719.1">
    <property type="nucleotide sequence ID" value="NZ_KK853997.1"/>
</dbReference>
<dbReference type="InterPro" id="IPR000719">
    <property type="entry name" value="Prot_kinase_dom"/>
</dbReference>
<dbReference type="EMBL" id="JNBY01000050">
    <property type="protein sequence ID" value="KDN87153.1"/>
    <property type="molecule type" value="Genomic_DNA"/>
</dbReference>
<dbReference type="InterPro" id="IPR053524">
    <property type="entry name" value="Aerial_hyphae_peptide-synth"/>
</dbReference>
<accession>A0A066Z046</accession>
<evidence type="ECO:0000259" key="1">
    <source>
        <dbReference type="PROSITE" id="PS50011"/>
    </source>
</evidence>
<protein>
    <recommendedName>
        <fullName evidence="1">Protein kinase domain-containing protein</fullName>
    </recommendedName>
</protein>
<evidence type="ECO:0000313" key="3">
    <source>
        <dbReference type="Proteomes" id="UP000027178"/>
    </source>
</evidence>
<dbReference type="InterPro" id="IPR057929">
    <property type="entry name" value="RamC_N"/>
</dbReference>
<dbReference type="Proteomes" id="UP000027178">
    <property type="component" value="Unassembled WGS sequence"/>
</dbReference>
<dbReference type="Pfam" id="PF25816">
    <property type="entry name" value="RamC_N"/>
    <property type="match status" value="1"/>
</dbReference>
<dbReference type="OrthoDB" id="1492512at2"/>
<dbReference type="Gene3D" id="1.50.10.10">
    <property type="match status" value="1"/>
</dbReference>
<proteinExistence type="predicted"/>
<dbReference type="InterPro" id="IPR007822">
    <property type="entry name" value="LANC-like"/>
</dbReference>
<dbReference type="Gene3D" id="1.10.510.10">
    <property type="entry name" value="Transferase(Phosphotransferase) domain 1"/>
    <property type="match status" value="1"/>
</dbReference>
<dbReference type="PROSITE" id="PS50011">
    <property type="entry name" value="PROTEIN_KINASE_DOM"/>
    <property type="match status" value="1"/>
</dbReference>
<dbReference type="InterPro" id="IPR011009">
    <property type="entry name" value="Kinase-like_dom_sf"/>
</dbReference>
<dbReference type="SMART" id="SM01260">
    <property type="entry name" value="LANC_like"/>
    <property type="match status" value="1"/>
</dbReference>
<organism evidence="2 3">
    <name type="scientific">Kitasatospora cheerisanensis KCTC 2395</name>
    <dbReference type="NCBI Taxonomy" id="1348663"/>
    <lineage>
        <taxon>Bacteria</taxon>
        <taxon>Bacillati</taxon>
        <taxon>Actinomycetota</taxon>
        <taxon>Actinomycetes</taxon>
        <taxon>Kitasatosporales</taxon>
        <taxon>Streptomycetaceae</taxon>
        <taxon>Kitasatospora</taxon>
    </lineage>
</organism>
<reference evidence="2 3" key="1">
    <citation type="submission" date="2014-05" db="EMBL/GenBank/DDBJ databases">
        <title>Draft Genome Sequence of Kitasatospora cheerisanensis KCTC 2395.</title>
        <authorList>
            <person name="Nam D.H."/>
        </authorList>
    </citation>
    <scope>NUCLEOTIDE SEQUENCE [LARGE SCALE GENOMIC DNA]</scope>
    <source>
        <strain evidence="2 3">KCTC 2395</strain>
    </source>
</reference>
<dbReference type="eggNOG" id="COG0515">
    <property type="taxonomic scope" value="Bacteria"/>
</dbReference>
<dbReference type="PATRIC" id="fig|1348663.4.peg.1182"/>
<keyword evidence="3" id="KW-1185">Reference proteome</keyword>
<feature type="domain" description="Protein kinase" evidence="1">
    <location>
        <begin position="227"/>
        <end position="516"/>
    </location>
</feature>
<dbReference type="AlphaFoldDB" id="A0A066Z046"/>
<comment type="caution">
    <text evidence="2">The sequence shown here is derived from an EMBL/GenBank/DDBJ whole genome shotgun (WGS) entry which is preliminary data.</text>
</comment>
<dbReference type="GO" id="GO:0005975">
    <property type="term" value="P:carbohydrate metabolic process"/>
    <property type="evidence" value="ECO:0007669"/>
    <property type="project" value="InterPro"/>
</dbReference>
<dbReference type="HOGENOM" id="CLU_014914_0_0_11"/>
<dbReference type="NCBIfam" id="NF038151">
    <property type="entry name" value="lanthi_synth_III"/>
    <property type="match status" value="1"/>
</dbReference>
<dbReference type="InterPro" id="IPR058053">
    <property type="entry name" value="RamC_C"/>
</dbReference>
<gene>
    <name evidence="2" type="ORF">KCH_12380</name>
</gene>
<dbReference type="SUPFAM" id="SSF158745">
    <property type="entry name" value="LanC-like"/>
    <property type="match status" value="1"/>
</dbReference>
<name>A0A066Z046_9ACTN</name>
<dbReference type="SUPFAM" id="SSF56112">
    <property type="entry name" value="Protein kinase-like (PK-like)"/>
    <property type="match status" value="1"/>
</dbReference>
<evidence type="ECO:0000313" key="2">
    <source>
        <dbReference type="EMBL" id="KDN87153.1"/>
    </source>
</evidence>
<dbReference type="GO" id="GO:0004672">
    <property type="term" value="F:protein kinase activity"/>
    <property type="evidence" value="ECO:0007669"/>
    <property type="project" value="InterPro"/>
</dbReference>
<dbReference type="GO" id="GO:0005524">
    <property type="term" value="F:ATP binding"/>
    <property type="evidence" value="ECO:0007669"/>
    <property type="project" value="InterPro"/>
</dbReference>
<dbReference type="CDD" id="cd04791">
    <property type="entry name" value="LanC_SerThrkinase"/>
    <property type="match status" value="1"/>
</dbReference>
<dbReference type="InterPro" id="IPR012341">
    <property type="entry name" value="6hp_glycosidase-like_sf"/>
</dbReference>